<dbReference type="OrthoDB" id="539213at2759"/>
<accession>A0A812M8S0</accession>
<evidence type="ECO:0000313" key="5">
    <source>
        <dbReference type="Proteomes" id="UP000604046"/>
    </source>
</evidence>
<evidence type="ECO:0000256" key="1">
    <source>
        <dbReference type="ARBA" id="ARBA00022737"/>
    </source>
</evidence>
<dbReference type="SUPFAM" id="SSF48403">
    <property type="entry name" value="Ankyrin repeat"/>
    <property type="match status" value="1"/>
</dbReference>
<dbReference type="SMART" id="SM00248">
    <property type="entry name" value="ANK"/>
    <property type="match status" value="2"/>
</dbReference>
<dbReference type="Gene3D" id="1.25.40.20">
    <property type="entry name" value="Ankyrin repeat-containing domain"/>
    <property type="match status" value="2"/>
</dbReference>
<evidence type="ECO:0000256" key="2">
    <source>
        <dbReference type="ARBA" id="ARBA00023043"/>
    </source>
</evidence>
<dbReference type="InterPro" id="IPR002110">
    <property type="entry name" value="Ankyrin_rpt"/>
</dbReference>
<name>A0A812M8S0_9DINO</name>
<dbReference type="Pfam" id="PF12796">
    <property type="entry name" value="Ank_2"/>
    <property type="match status" value="2"/>
</dbReference>
<feature type="repeat" description="ANK" evidence="3">
    <location>
        <begin position="295"/>
        <end position="327"/>
    </location>
</feature>
<dbReference type="PANTHER" id="PTHR24171">
    <property type="entry name" value="ANKYRIN REPEAT DOMAIN-CONTAINING PROTEIN 39-RELATED"/>
    <property type="match status" value="1"/>
</dbReference>
<evidence type="ECO:0000256" key="3">
    <source>
        <dbReference type="PROSITE-ProRule" id="PRU00023"/>
    </source>
</evidence>
<gene>
    <name evidence="4" type="primary">ANKRD17</name>
    <name evidence="4" type="ORF">SNAT2548_LOCUS13489</name>
</gene>
<dbReference type="PROSITE" id="PS50297">
    <property type="entry name" value="ANK_REP_REGION"/>
    <property type="match status" value="2"/>
</dbReference>
<dbReference type="AlphaFoldDB" id="A0A812M8S0"/>
<protein>
    <submittedName>
        <fullName evidence="4">ANKRD17 protein</fullName>
    </submittedName>
</protein>
<feature type="repeat" description="ANK" evidence="3">
    <location>
        <begin position="349"/>
        <end position="381"/>
    </location>
</feature>
<dbReference type="EMBL" id="CAJNDS010001424">
    <property type="protein sequence ID" value="CAE7258993.1"/>
    <property type="molecule type" value="Genomic_DNA"/>
</dbReference>
<comment type="caution">
    <text evidence="4">The sequence shown here is derived from an EMBL/GenBank/DDBJ whole genome shotgun (WGS) entry which is preliminary data.</text>
</comment>
<keyword evidence="5" id="KW-1185">Reference proteome</keyword>
<proteinExistence type="predicted"/>
<reference evidence="4" key="1">
    <citation type="submission" date="2021-02" db="EMBL/GenBank/DDBJ databases">
        <authorList>
            <person name="Dougan E. K."/>
            <person name="Rhodes N."/>
            <person name="Thang M."/>
            <person name="Chan C."/>
        </authorList>
    </citation>
    <scope>NUCLEOTIDE SEQUENCE</scope>
</reference>
<evidence type="ECO:0000313" key="4">
    <source>
        <dbReference type="EMBL" id="CAE7258993.1"/>
    </source>
</evidence>
<dbReference type="PANTHER" id="PTHR24171:SF9">
    <property type="entry name" value="ANKYRIN REPEAT DOMAIN-CONTAINING PROTEIN 39"/>
    <property type="match status" value="1"/>
</dbReference>
<organism evidence="4 5">
    <name type="scientific">Symbiodinium natans</name>
    <dbReference type="NCBI Taxonomy" id="878477"/>
    <lineage>
        <taxon>Eukaryota</taxon>
        <taxon>Sar</taxon>
        <taxon>Alveolata</taxon>
        <taxon>Dinophyceae</taxon>
        <taxon>Suessiales</taxon>
        <taxon>Symbiodiniaceae</taxon>
        <taxon>Symbiodinium</taxon>
    </lineage>
</organism>
<dbReference type="PRINTS" id="PR01415">
    <property type="entry name" value="ANKYRIN"/>
</dbReference>
<dbReference type="PROSITE" id="PS50088">
    <property type="entry name" value="ANK_REPEAT"/>
    <property type="match status" value="2"/>
</dbReference>
<keyword evidence="2 3" id="KW-0040">ANK repeat</keyword>
<dbReference type="InterPro" id="IPR036770">
    <property type="entry name" value="Ankyrin_rpt-contain_sf"/>
</dbReference>
<dbReference type="Proteomes" id="UP000604046">
    <property type="component" value="Unassembled WGS sequence"/>
</dbReference>
<sequence>MPSRPLLAPEHANIYDLLFDAQVSEMQVVLKDIRTGRQIPVKDVLAEEGQYAVRLVRFFRYYEERSARIGSSLQTEGRKDVAEHHSSNQDEEFMIHELLAMNKNLGNFLWTGFMTPATAFSPTNRFGVDLLEVVLQVELARLGGVYRGFSRGVVDAEHSLVGHYSLTGLVLFPATWVEMAMHVQLLASGESVTTLDPSKFAGKAAKEVKEALTSHVGVSRFRQRLLAGDGTCEVADDEIFASDGGPLTVNLVKLAFCPPNAALDQQMIDASRGIDTARLEELLRRPRNPNVMDEFGHTPLHYAALNGRLEAMRLLLEAGADKDALSVKGRFEAVRLLIEQEAALDRTEAEATPLIAAAGQGHLDVVRLLVEAGADKNFAMNAGVAGHSTALEVATRRGHKNVASYLAELS</sequence>
<keyword evidence="1" id="KW-0677">Repeat</keyword>